<evidence type="ECO:0000256" key="1">
    <source>
        <dbReference type="SAM" id="MobiDB-lite"/>
    </source>
</evidence>
<feature type="transmembrane region" description="Helical" evidence="2">
    <location>
        <begin position="194"/>
        <end position="216"/>
    </location>
</feature>
<protein>
    <recommendedName>
        <fullName evidence="5">O-Antigen ligase</fullName>
    </recommendedName>
</protein>
<organism evidence="3 4">
    <name type="scientific">Flavimaricola marinus</name>
    <dbReference type="NCBI Taxonomy" id="1819565"/>
    <lineage>
        <taxon>Bacteria</taxon>
        <taxon>Pseudomonadati</taxon>
        <taxon>Pseudomonadota</taxon>
        <taxon>Alphaproteobacteria</taxon>
        <taxon>Rhodobacterales</taxon>
        <taxon>Paracoccaceae</taxon>
        <taxon>Flavimaricola</taxon>
    </lineage>
</organism>
<evidence type="ECO:0000256" key="2">
    <source>
        <dbReference type="SAM" id="Phobius"/>
    </source>
</evidence>
<evidence type="ECO:0000313" key="3">
    <source>
        <dbReference type="EMBL" id="SMY09301.1"/>
    </source>
</evidence>
<dbReference type="OrthoDB" id="264250at2"/>
<evidence type="ECO:0000313" key="4">
    <source>
        <dbReference type="Proteomes" id="UP000201613"/>
    </source>
</evidence>
<proteinExistence type="predicted"/>
<feature type="transmembrane region" description="Helical" evidence="2">
    <location>
        <begin position="228"/>
        <end position="260"/>
    </location>
</feature>
<dbReference type="Proteomes" id="UP000201613">
    <property type="component" value="Unassembled WGS sequence"/>
</dbReference>
<dbReference type="EMBL" id="FXZK01000008">
    <property type="protein sequence ID" value="SMY09301.1"/>
    <property type="molecule type" value="Genomic_DNA"/>
</dbReference>
<gene>
    <name evidence="3" type="ORF">LOM8899_03466</name>
</gene>
<keyword evidence="4" id="KW-1185">Reference proteome</keyword>
<accession>A0A238LI24</accession>
<reference evidence="3 4" key="1">
    <citation type="submission" date="2017-05" db="EMBL/GenBank/DDBJ databases">
        <authorList>
            <person name="Song R."/>
            <person name="Chenine A.L."/>
            <person name="Ruprecht R.M."/>
        </authorList>
    </citation>
    <scope>NUCLEOTIDE SEQUENCE [LARGE SCALE GENOMIC DNA]</scope>
    <source>
        <strain evidence="3 4">CECT 8899</strain>
    </source>
</reference>
<dbReference type="AlphaFoldDB" id="A0A238LI24"/>
<sequence>MTQALTHRRPDARDPRAAGAFSEAVATVARLPVPVLIYVMCVVFPVSIPVGPLNMTSVRLLLIVMIIPLTIRLLMGKYGRVLATDILFFCHVLWATVALAVNNPDRVVEQAGSIGIEFIGGYVLARAYIRSPEDFLGLCRLLVGIVLFLMPFAIVEAVTERHPLLEILGSLPGLGTVPEIAQDKRLGFNRVQGAFAHAIHFGLFAAIAMSLCVVGLKGTMNTTRRLVSSALIFITGFLALSSAAIIALALQLGLLLWSIIFRRFWWRWWLLAGLFVLAYVAVDLLSNRKPIYVFFSYMTFSAGTGYYRVLTFEWGMVNVFANPVFGIGLNDWVRAEWMVTSSVDNFWLLMAMSYGIPGFLFVALGYIIVLWRVMWRNLEGDAQLMQLRRAWVFTFMGLSFMLFTVHVWGNMYSFVFFMFGAGVWFLEATPRHERKDDNEAEPEPIRSQSVVRAGQQAPPAGHKSRFTRF</sequence>
<keyword evidence="2" id="KW-0472">Membrane</keyword>
<feature type="transmembrane region" description="Helical" evidence="2">
    <location>
        <begin position="346"/>
        <end position="369"/>
    </location>
</feature>
<keyword evidence="2" id="KW-1133">Transmembrane helix</keyword>
<feature type="transmembrane region" description="Helical" evidence="2">
    <location>
        <begin position="107"/>
        <end position="125"/>
    </location>
</feature>
<name>A0A238LI24_9RHOB</name>
<dbReference type="RefSeq" id="WP_093993490.1">
    <property type="nucleotide sequence ID" value="NZ_FXZK01000008.1"/>
</dbReference>
<dbReference type="PANTHER" id="PTHR37422">
    <property type="entry name" value="TEICHURONIC ACID BIOSYNTHESIS PROTEIN TUAE"/>
    <property type="match status" value="1"/>
</dbReference>
<feature type="transmembrane region" description="Helical" evidence="2">
    <location>
        <begin position="56"/>
        <end position="75"/>
    </location>
</feature>
<keyword evidence="2" id="KW-0812">Transmembrane</keyword>
<feature type="transmembrane region" description="Helical" evidence="2">
    <location>
        <begin position="390"/>
        <end position="408"/>
    </location>
</feature>
<feature type="transmembrane region" description="Helical" evidence="2">
    <location>
        <begin position="31"/>
        <end position="50"/>
    </location>
</feature>
<feature type="region of interest" description="Disordered" evidence="1">
    <location>
        <begin position="435"/>
        <end position="469"/>
    </location>
</feature>
<feature type="transmembrane region" description="Helical" evidence="2">
    <location>
        <begin position="82"/>
        <end position="101"/>
    </location>
</feature>
<dbReference type="InterPro" id="IPR051533">
    <property type="entry name" value="WaaL-like"/>
</dbReference>
<feature type="transmembrane region" description="Helical" evidence="2">
    <location>
        <begin position="137"/>
        <end position="155"/>
    </location>
</feature>
<feature type="transmembrane region" description="Helical" evidence="2">
    <location>
        <begin position="266"/>
        <end position="285"/>
    </location>
</feature>
<evidence type="ECO:0008006" key="5">
    <source>
        <dbReference type="Google" id="ProtNLM"/>
    </source>
</evidence>
<dbReference type="PANTHER" id="PTHR37422:SF13">
    <property type="entry name" value="LIPOPOLYSACCHARIDE BIOSYNTHESIS PROTEIN PA4999-RELATED"/>
    <property type="match status" value="1"/>
</dbReference>
<feature type="transmembrane region" description="Helical" evidence="2">
    <location>
        <begin position="292"/>
        <end position="310"/>
    </location>
</feature>